<evidence type="ECO:0000313" key="2">
    <source>
        <dbReference type="EMBL" id="GEP70022.1"/>
    </source>
</evidence>
<comment type="caution">
    <text evidence="2">The sequence shown here is derived from an EMBL/GenBank/DDBJ whole genome shotgun (WGS) entry which is preliminary data.</text>
</comment>
<name>A0A512PFU7_9CELL</name>
<gene>
    <name evidence="2" type="ORF">CSO01_27370</name>
</gene>
<dbReference type="Proteomes" id="UP000321798">
    <property type="component" value="Unassembled WGS sequence"/>
</dbReference>
<dbReference type="EMBL" id="BKAL01000010">
    <property type="protein sequence ID" value="GEP70022.1"/>
    <property type="molecule type" value="Genomic_DNA"/>
</dbReference>
<accession>A0A512PFU7</accession>
<proteinExistence type="predicted"/>
<sequence>MRRAVEPAAAHDDPDALTLEACTDVRRLRGRERLDPGVDRTQVDAVPHLLGRAQPVDADAQLGGPVGDRHPLRGRDQGLGRHDVGEHRGPAQTGTFDERDVRPEPAADERGLVPARPSSDDDDTGGLRIGRGGAHASHCAGCGDDSLGA</sequence>
<dbReference type="AlphaFoldDB" id="A0A512PFU7"/>
<feature type="region of interest" description="Disordered" evidence="1">
    <location>
        <begin position="52"/>
        <end position="149"/>
    </location>
</feature>
<feature type="compositionally biased region" description="Low complexity" evidence="1">
    <location>
        <begin position="134"/>
        <end position="143"/>
    </location>
</feature>
<organism evidence="2 3">
    <name type="scientific">Cellulomonas soli</name>
    <dbReference type="NCBI Taxonomy" id="931535"/>
    <lineage>
        <taxon>Bacteria</taxon>
        <taxon>Bacillati</taxon>
        <taxon>Actinomycetota</taxon>
        <taxon>Actinomycetes</taxon>
        <taxon>Micrococcales</taxon>
        <taxon>Cellulomonadaceae</taxon>
        <taxon>Cellulomonas</taxon>
    </lineage>
</organism>
<evidence type="ECO:0000256" key="1">
    <source>
        <dbReference type="SAM" id="MobiDB-lite"/>
    </source>
</evidence>
<feature type="compositionally biased region" description="Basic and acidic residues" evidence="1">
    <location>
        <begin position="96"/>
        <end position="111"/>
    </location>
</feature>
<keyword evidence="3" id="KW-1185">Reference proteome</keyword>
<feature type="compositionally biased region" description="Basic and acidic residues" evidence="1">
    <location>
        <begin position="67"/>
        <end position="89"/>
    </location>
</feature>
<evidence type="ECO:0000313" key="3">
    <source>
        <dbReference type="Proteomes" id="UP000321798"/>
    </source>
</evidence>
<protein>
    <submittedName>
        <fullName evidence="2">Uncharacterized protein</fullName>
    </submittedName>
</protein>
<reference evidence="2 3" key="1">
    <citation type="submission" date="2019-07" db="EMBL/GenBank/DDBJ databases">
        <title>Whole genome shotgun sequence of Cellulomonas soli NBRC 109434.</title>
        <authorList>
            <person name="Hosoyama A."/>
            <person name="Uohara A."/>
            <person name="Ohji S."/>
            <person name="Ichikawa N."/>
        </authorList>
    </citation>
    <scope>NUCLEOTIDE SEQUENCE [LARGE SCALE GENOMIC DNA]</scope>
    <source>
        <strain evidence="2 3">NBRC 109434</strain>
    </source>
</reference>